<dbReference type="RefSeq" id="WP_191750236.1">
    <property type="nucleotide sequence ID" value="NZ_JACSQZ010000034.1"/>
</dbReference>
<protein>
    <recommendedName>
        <fullName evidence="3">PIH1D1/2/3 CS-like domain-containing protein</fullName>
    </recommendedName>
</protein>
<evidence type="ECO:0000313" key="2">
    <source>
        <dbReference type="Proteomes" id="UP000640335"/>
    </source>
</evidence>
<organism evidence="1 2">
    <name type="scientific">Clostridium gallinarum</name>
    <dbReference type="NCBI Taxonomy" id="2762246"/>
    <lineage>
        <taxon>Bacteria</taxon>
        <taxon>Bacillati</taxon>
        <taxon>Bacillota</taxon>
        <taxon>Clostridia</taxon>
        <taxon>Eubacteriales</taxon>
        <taxon>Clostridiaceae</taxon>
        <taxon>Clostridium</taxon>
    </lineage>
</organism>
<evidence type="ECO:0000313" key="1">
    <source>
        <dbReference type="EMBL" id="MBD7915474.1"/>
    </source>
</evidence>
<dbReference type="EMBL" id="JACSQZ010000034">
    <property type="protein sequence ID" value="MBD7915474.1"/>
    <property type="molecule type" value="Genomic_DNA"/>
</dbReference>
<dbReference type="Proteomes" id="UP000640335">
    <property type="component" value="Unassembled WGS sequence"/>
</dbReference>
<gene>
    <name evidence="1" type="ORF">H9660_09975</name>
</gene>
<dbReference type="InterPro" id="IPR011071">
    <property type="entry name" value="Lyase_8-like_C"/>
</dbReference>
<dbReference type="SUPFAM" id="SSF49863">
    <property type="entry name" value="Hyaluronate lyase-like, C-terminal domain"/>
    <property type="match status" value="1"/>
</dbReference>
<sequence length="64" mass="7227">MVEEENNTLKLSVSDPTFGLEQIHLVLKIPNAKLITSDERIAMDINEDKIDIRVNTKSANRASF</sequence>
<comment type="caution">
    <text evidence="1">The sequence shown here is derived from an EMBL/GenBank/DDBJ whole genome shotgun (WGS) entry which is preliminary data.</text>
</comment>
<evidence type="ECO:0008006" key="3">
    <source>
        <dbReference type="Google" id="ProtNLM"/>
    </source>
</evidence>
<accession>A0ABR8Q597</accession>
<keyword evidence="2" id="KW-1185">Reference proteome</keyword>
<reference evidence="1 2" key="1">
    <citation type="submission" date="2020-08" db="EMBL/GenBank/DDBJ databases">
        <title>A Genomic Blueprint of the Chicken Gut Microbiome.</title>
        <authorList>
            <person name="Gilroy R."/>
            <person name="Ravi A."/>
            <person name="Getino M."/>
            <person name="Pursley I."/>
            <person name="Horton D.L."/>
            <person name="Alikhan N.-F."/>
            <person name="Baker D."/>
            <person name="Gharbi K."/>
            <person name="Hall N."/>
            <person name="Watson M."/>
            <person name="Adriaenssens E.M."/>
            <person name="Foster-Nyarko E."/>
            <person name="Jarju S."/>
            <person name="Secka A."/>
            <person name="Antonio M."/>
            <person name="Oren A."/>
            <person name="Chaudhuri R."/>
            <person name="La Ragione R.M."/>
            <person name="Hildebrand F."/>
            <person name="Pallen M.J."/>
        </authorList>
    </citation>
    <scope>NUCLEOTIDE SEQUENCE [LARGE SCALE GENOMIC DNA]</scope>
    <source>
        <strain evidence="1 2">Sa3CUN1</strain>
    </source>
</reference>
<dbReference type="Gene3D" id="2.60.220.10">
    <property type="entry name" value="Polysaccharide lyase family 8-like, C-terminal"/>
    <property type="match status" value="1"/>
</dbReference>
<proteinExistence type="predicted"/>
<name>A0ABR8Q597_9CLOT</name>